<dbReference type="EMBL" id="MHKN01000028">
    <property type="protein sequence ID" value="OGY91956.1"/>
    <property type="molecule type" value="Genomic_DNA"/>
</dbReference>
<dbReference type="GO" id="GO:0008295">
    <property type="term" value="P:spermidine biosynthetic process"/>
    <property type="evidence" value="ECO:0007669"/>
    <property type="project" value="UniProtKB-KW"/>
</dbReference>
<evidence type="ECO:0000259" key="13">
    <source>
        <dbReference type="PROSITE" id="PS51006"/>
    </source>
</evidence>
<comment type="cofactor">
    <cofactor evidence="1">
        <name>pyruvate</name>
        <dbReference type="ChEBI" id="CHEBI:15361"/>
    </cofactor>
</comment>
<keyword evidence="10" id="KW-0704">Schiff base</keyword>
<feature type="non-terminal residue" evidence="14">
    <location>
        <position position="1"/>
    </location>
</feature>
<dbReference type="InterPro" id="IPR016067">
    <property type="entry name" value="S-AdoMet_deCO2ase_core"/>
</dbReference>
<accession>A0A1G2BSU5</accession>
<dbReference type="CDD" id="cd02440">
    <property type="entry name" value="AdoMet_MTases"/>
    <property type="match status" value="1"/>
</dbReference>
<dbReference type="SUPFAM" id="SSF56276">
    <property type="entry name" value="S-adenosylmethionine decarboxylase"/>
    <property type="match status" value="1"/>
</dbReference>
<dbReference type="PANTHER" id="PTHR46315:SF1">
    <property type="entry name" value="SPERMINE SYNTHASE"/>
    <property type="match status" value="1"/>
</dbReference>
<dbReference type="InterPro" id="IPR030374">
    <property type="entry name" value="PABS"/>
</dbReference>
<evidence type="ECO:0000256" key="1">
    <source>
        <dbReference type="ARBA" id="ARBA00001928"/>
    </source>
</evidence>
<name>A0A1G2BSU5_9BACT</name>
<dbReference type="Gene3D" id="3.40.50.150">
    <property type="entry name" value="Vaccinia Virus protein VP39"/>
    <property type="match status" value="1"/>
</dbReference>
<comment type="caution">
    <text evidence="14">The sequence shown here is derived from an EMBL/GenBank/DDBJ whole genome shotgun (WGS) entry which is preliminary data.</text>
</comment>
<dbReference type="InterPro" id="IPR003826">
    <property type="entry name" value="AdoMetDC_fam_prok"/>
</dbReference>
<evidence type="ECO:0000256" key="10">
    <source>
        <dbReference type="ARBA" id="ARBA00023270"/>
    </source>
</evidence>
<dbReference type="Pfam" id="PF01564">
    <property type="entry name" value="Spermine_synth"/>
    <property type="match status" value="1"/>
</dbReference>
<dbReference type="InterPro" id="IPR037163">
    <property type="entry name" value="Spermidine_synt_N_sf"/>
</dbReference>
<keyword evidence="11" id="KW-0670">Pyruvate</keyword>
<reference evidence="14 15" key="1">
    <citation type="journal article" date="2016" name="Nat. Commun.">
        <title>Thousands of microbial genomes shed light on interconnected biogeochemical processes in an aquifer system.</title>
        <authorList>
            <person name="Anantharaman K."/>
            <person name="Brown C.T."/>
            <person name="Hug L.A."/>
            <person name="Sharon I."/>
            <person name="Castelle C.J."/>
            <person name="Probst A.J."/>
            <person name="Thomas B.C."/>
            <person name="Singh A."/>
            <person name="Wilkins M.J."/>
            <person name="Karaoz U."/>
            <person name="Brodie E.L."/>
            <person name="Williams K.H."/>
            <person name="Hubbard S.S."/>
            <person name="Banfield J.F."/>
        </authorList>
    </citation>
    <scope>NUCLEOTIDE SEQUENCE [LARGE SCALE GENOMIC DNA]</scope>
</reference>
<dbReference type="HAMAP" id="MF_00198">
    <property type="entry name" value="Spermidine_synth"/>
    <property type="match status" value="1"/>
</dbReference>
<keyword evidence="5" id="KW-0068">Autocatalytic cleavage</keyword>
<dbReference type="Gene3D" id="3.60.90.10">
    <property type="entry name" value="S-adenosylmethionine decarboxylase"/>
    <property type="match status" value="1"/>
</dbReference>
<dbReference type="GO" id="GO:0016768">
    <property type="term" value="F:spermine synthase activity"/>
    <property type="evidence" value="ECO:0007669"/>
    <property type="project" value="InterPro"/>
</dbReference>
<proteinExistence type="inferred from homology"/>
<keyword evidence="3 12" id="KW-0808">Transferase</keyword>
<keyword evidence="9" id="KW-0456">Lyase</keyword>
<organism evidence="14 15">
    <name type="scientific">Candidatus Komeilibacteria bacterium RIFCSPLOWO2_01_FULL_53_11</name>
    <dbReference type="NCBI Taxonomy" id="1798552"/>
    <lineage>
        <taxon>Bacteria</taxon>
        <taxon>Candidatus Komeiliibacteriota</taxon>
    </lineage>
</organism>
<keyword evidence="8" id="KW-0865">Zymogen</keyword>
<keyword evidence="7 12" id="KW-0620">Polyamine biosynthesis</keyword>
<feature type="active site" description="Proton acceptor" evidence="12">
    <location>
        <position position="243"/>
    </location>
</feature>
<dbReference type="Proteomes" id="UP000177349">
    <property type="component" value="Unassembled WGS sequence"/>
</dbReference>
<dbReference type="GO" id="GO:0006597">
    <property type="term" value="P:spermine biosynthetic process"/>
    <property type="evidence" value="ECO:0007669"/>
    <property type="project" value="InterPro"/>
</dbReference>
<dbReference type="PROSITE" id="PS51006">
    <property type="entry name" value="PABS_2"/>
    <property type="match status" value="1"/>
</dbReference>
<comment type="similarity">
    <text evidence="2">Belongs to the spermidine/spermine synthase family.</text>
</comment>
<feature type="domain" description="PABS" evidence="13">
    <location>
        <begin position="90"/>
        <end position="325"/>
    </location>
</feature>
<dbReference type="InterPro" id="IPR015576">
    <property type="entry name" value="Spermine_synthase_animal"/>
</dbReference>
<evidence type="ECO:0000256" key="2">
    <source>
        <dbReference type="ARBA" id="ARBA00007867"/>
    </source>
</evidence>
<dbReference type="InterPro" id="IPR035246">
    <property type="entry name" value="Spermidine_synt_N"/>
</dbReference>
<dbReference type="InterPro" id="IPR001045">
    <property type="entry name" value="Spermi_synthase"/>
</dbReference>
<evidence type="ECO:0000256" key="7">
    <source>
        <dbReference type="ARBA" id="ARBA00023115"/>
    </source>
</evidence>
<dbReference type="GO" id="GO:0004014">
    <property type="term" value="F:adenosylmethionine decarboxylase activity"/>
    <property type="evidence" value="ECO:0007669"/>
    <property type="project" value="InterPro"/>
</dbReference>
<dbReference type="AlphaFoldDB" id="A0A1G2BSU5"/>
<dbReference type="Gene3D" id="2.30.140.10">
    <property type="entry name" value="Spermidine synthase, tetramerisation domain"/>
    <property type="match status" value="1"/>
</dbReference>
<evidence type="ECO:0000256" key="9">
    <source>
        <dbReference type="ARBA" id="ARBA00023239"/>
    </source>
</evidence>
<protein>
    <recommendedName>
        <fullName evidence="13">PABS domain-containing protein</fullName>
    </recommendedName>
</protein>
<evidence type="ECO:0000313" key="14">
    <source>
        <dbReference type="EMBL" id="OGY91956.1"/>
    </source>
</evidence>
<dbReference type="SUPFAM" id="SSF53335">
    <property type="entry name" value="S-adenosyl-L-methionine-dependent methyltransferases"/>
    <property type="match status" value="1"/>
</dbReference>
<keyword evidence="6" id="KW-0745">Spermidine biosynthesis</keyword>
<evidence type="ECO:0000313" key="15">
    <source>
        <dbReference type="Proteomes" id="UP000177349"/>
    </source>
</evidence>
<dbReference type="Pfam" id="PF02675">
    <property type="entry name" value="AdoMet_dc"/>
    <property type="match status" value="1"/>
</dbReference>
<keyword evidence="4" id="KW-0210">Decarboxylase</keyword>
<dbReference type="PANTHER" id="PTHR46315">
    <property type="entry name" value="SPERMINE SYNTHASE"/>
    <property type="match status" value="1"/>
</dbReference>
<evidence type="ECO:0000256" key="3">
    <source>
        <dbReference type="ARBA" id="ARBA00022679"/>
    </source>
</evidence>
<dbReference type="Pfam" id="PF17284">
    <property type="entry name" value="Spermine_synt_N"/>
    <property type="match status" value="1"/>
</dbReference>
<sequence>GIDTSGLHAVHIDGYQFQPSGVTLFAIISESHIAIHTYPEAQHASIDIFTCAPAGQGHMTLLNYLKVKLRPKAMRYIETQRGNPITVRQQSWFSEFDTNGYEVRYHIKQYLLSKRTTYQQMDIIDNDDFGVMLFLDHELQIAESDAHIYNKGLIAPVVQSHKQLGSVAILGGGDGGVLYDLLNYKPLNVQLVDLDKQVIDSAQTYLRPICNNAFSNPAVQIHIADANSFLEKTHSCFDAIICDLTMHPEKGMSKKREAYWRTLLAQVRIHLTKNGSVSLQCGSEQDKKTLRFFSRLLPQFFKNVSYKKEFIPSFCERWVFASGTKM</sequence>
<evidence type="ECO:0000256" key="6">
    <source>
        <dbReference type="ARBA" id="ARBA00023066"/>
    </source>
</evidence>
<gene>
    <name evidence="14" type="ORF">A3B31_00045</name>
</gene>
<evidence type="ECO:0000256" key="11">
    <source>
        <dbReference type="ARBA" id="ARBA00023317"/>
    </source>
</evidence>
<evidence type="ECO:0000256" key="5">
    <source>
        <dbReference type="ARBA" id="ARBA00022813"/>
    </source>
</evidence>
<evidence type="ECO:0000256" key="8">
    <source>
        <dbReference type="ARBA" id="ARBA00023145"/>
    </source>
</evidence>
<evidence type="ECO:0000256" key="12">
    <source>
        <dbReference type="PROSITE-ProRule" id="PRU00354"/>
    </source>
</evidence>
<evidence type="ECO:0000256" key="4">
    <source>
        <dbReference type="ARBA" id="ARBA00022793"/>
    </source>
</evidence>
<dbReference type="InterPro" id="IPR029063">
    <property type="entry name" value="SAM-dependent_MTases_sf"/>
</dbReference>